<dbReference type="PANTHER" id="PTHR43881">
    <property type="entry name" value="GAMMA-GLUTAMYLTRANSPEPTIDASE (AFU_ORTHOLOGUE AFUA_4G13580)"/>
    <property type="match status" value="1"/>
</dbReference>
<dbReference type="InterPro" id="IPR029055">
    <property type="entry name" value="Ntn_hydrolases_N"/>
</dbReference>
<name>A0A383EQU4_9ZZZZ</name>
<dbReference type="PRINTS" id="PR01210">
    <property type="entry name" value="GGTRANSPTASE"/>
</dbReference>
<accession>A0A383EQU4</accession>
<dbReference type="SUPFAM" id="SSF56235">
    <property type="entry name" value="N-terminal nucleophile aminohydrolases (Ntn hydrolases)"/>
    <property type="match status" value="1"/>
</dbReference>
<dbReference type="Pfam" id="PF01019">
    <property type="entry name" value="G_glu_transpept"/>
    <property type="match status" value="1"/>
</dbReference>
<dbReference type="InterPro" id="IPR052896">
    <property type="entry name" value="GGT-like_enzyme"/>
</dbReference>
<dbReference type="EMBL" id="UINC01227870">
    <property type="protein sequence ID" value="SVE58944.1"/>
    <property type="molecule type" value="Genomic_DNA"/>
</dbReference>
<sequence length="140" mass="14511">MINNPNYKYASRRSATLGLNGTVATSNPLAANAGLDMLKKGGNAVDAAVCAVSVLNVVEPMSTGVGGDVFALVYDSKTKNIEALNGSGKSSIKTNIDDLRNLGMDSIPLEGPYSGVAVSVPGCVDAWDQLQKKFGVFSLD</sequence>
<dbReference type="PANTHER" id="PTHR43881:SF1">
    <property type="entry name" value="GAMMA-GLUTAMYLTRANSPEPTIDASE (AFU_ORTHOLOGUE AFUA_4G13580)"/>
    <property type="match status" value="1"/>
</dbReference>
<reference evidence="1" key="1">
    <citation type="submission" date="2018-05" db="EMBL/GenBank/DDBJ databases">
        <authorList>
            <person name="Lanie J.A."/>
            <person name="Ng W.-L."/>
            <person name="Kazmierczak K.M."/>
            <person name="Andrzejewski T.M."/>
            <person name="Davidsen T.M."/>
            <person name="Wayne K.J."/>
            <person name="Tettelin H."/>
            <person name="Glass J.I."/>
            <person name="Rusch D."/>
            <person name="Podicherti R."/>
            <person name="Tsui H.-C.T."/>
            <person name="Winkler M.E."/>
        </authorList>
    </citation>
    <scope>NUCLEOTIDE SEQUENCE</scope>
</reference>
<evidence type="ECO:0008006" key="2">
    <source>
        <dbReference type="Google" id="ProtNLM"/>
    </source>
</evidence>
<dbReference type="AlphaFoldDB" id="A0A383EQU4"/>
<evidence type="ECO:0000313" key="1">
    <source>
        <dbReference type="EMBL" id="SVE58944.1"/>
    </source>
</evidence>
<gene>
    <name evidence="1" type="ORF">METZ01_LOCUS511798</name>
</gene>
<proteinExistence type="predicted"/>
<protein>
    <recommendedName>
        <fullName evidence="2">Gamma-glutamyltransferase</fullName>
    </recommendedName>
</protein>
<feature type="non-terminal residue" evidence="1">
    <location>
        <position position="140"/>
    </location>
</feature>
<organism evidence="1">
    <name type="scientific">marine metagenome</name>
    <dbReference type="NCBI Taxonomy" id="408172"/>
    <lineage>
        <taxon>unclassified sequences</taxon>
        <taxon>metagenomes</taxon>
        <taxon>ecological metagenomes</taxon>
    </lineage>
</organism>